<evidence type="ECO:0000256" key="5">
    <source>
        <dbReference type="ARBA" id="ARBA00025472"/>
    </source>
</evidence>
<dbReference type="SUPFAM" id="SSF110849">
    <property type="entry name" value="ParB/Sulfiredoxin"/>
    <property type="match status" value="1"/>
</dbReference>
<dbReference type="InterPro" id="IPR004437">
    <property type="entry name" value="ParB/RepB/Spo0J"/>
</dbReference>
<organism evidence="7 8">
    <name type="scientific">Neorickettsia helminthoeca str. Oregon</name>
    <dbReference type="NCBI Taxonomy" id="1286528"/>
    <lineage>
        <taxon>Bacteria</taxon>
        <taxon>Pseudomonadati</taxon>
        <taxon>Pseudomonadota</taxon>
        <taxon>Alphaproteobacteria</taxon>
        <taxon>Rickettsiales</taxon>
        <taxon>Anaplasmataceae</taxon>
        <taxon>Neorickettsia</taxon>
    </lineage>
</organism>
<dbReference type="NCBIfam" id="TIGR00180">
    <property type="entry name" value="parB_part"/>
    <property type="match status" value="1"/>
</dbReference>
<accession>X5H2U5</accession>
<evidence type="ECO:0000313" key="7">
    <source>
        <dbReference type="EMBL" id="AHX10983.1"/>
    </source>
</evidence>
<evidence type="ECO:0000259" key="6">
    <source>
        <dbReference type="SMART" id="SM00470"/>
    </source>
</evidence>
<dbReference type="Gene3D" id="3.90.1530.30">
    <property type="match status" value="1"/>
</dbReference>
<evidence type="ECO:0000256" key="3">
    <source>
        <dbReference type="ARBA" id="ARBA00022829"/>
    </source>
</evidence>
<proteinExistence type="inferred from homology"/>
<dbReference type="Pfam" id="PF02195">
    <property type="entry name" value="ParB_N"/>
    <property type="match status" value="1"/>
</dbReference>
<dbReference type="PANTHER" id="PTHR33375">
    <property type="entry name" value="CHROMOSOME-PARTITIONING PROTEIN PARB-RELATED"/>
    <property type="match status" value="1"/>
</dbReference>
<dbReference type="GO" id="GO:0003677">
    <property type="term" value="F:DNA binding"/>
    <property type="evidence" value="ECO:0007669"/>
    <property type="project" value="UniProtKB-KW"/>
</dbReference>
<evidence type="ECO:0000313" key="8">
    <source>
        <dbReference type="Proteomes" id="UP000023755"/>
    </source>
</evidence>
<feature type="domain" description="ParB-like N-terminal" evidence="6">
    <location>
        <begin position="8"/>
        <end position="97"/>
    </location>
</feature>
<dbReference type="InterPro" id="IPR050336">
    <property type="entry name" value="Chromosome_partition/occlusion"/>
</dbReference>
<dbReference type="InterPro" id="IPR036086">
    <property type="entry name" value="ParB/Sulfiredoxin_sf"/>
</dbReference>
<keyword evidence="4" id="KW-0238">DNA-binding</keyword>
<dbReference type="STRING" id="1286528.NHE_0006"/>
<reference evidence="7 8" key="1">
    <citation type="submission" date="2014-03" db="EMBL/GenBank/DDBJ databases">
        <title>Sequencing and Comparison of Genomes and Transcriptome Profiles of Human Ehrlichiosis Agents.</title>
        <authorList>
            <person name="Lin M."/>
            <person name="Daugherty S.C."/>
            <person name="Nagaraj S."/>
            <person name="Cheng Z."/>
            <person name="Xiong Q."/>
            <person name="Lin F.-Y."/>
            <person name="Sengamalay N."/>
            <person name="Ott S."/>
            <person name="Godinez A."/>
            <person name="Tallon L.J."/>
            <person name="Sadzewicz L."/>
            <person name="Fraser C.M."/>
            <person name="Dunning Hotopp J.C."/>
            <person name="Rikihisa Y."/>
        </authorList>
    </citation>
    <scope>NUCLEOTIDE SEQUENCE [LARGE SCALE GENOMIC DNA]</scope>
    <source>
        <strain evidence="7 8">Oregon</strain>
    </source>
</reference>
<dbReference type="OrthoDB" id="9802051at2"/>
<protein>
    <recommendedName>
        <fullName evidence="2">Probable chromosome-partitioning protein ParB</fullName>
    </recommendedName>
</protein>
<dbReference type="Pfam" id="PF23552">
    <property type="entry name" value="ParB_C"/>
    <property type="match status" value="1"/>
</dbReference>
<comment type="function">
    <text evidence="5">Involved in chromosome partition. Localize to both poles of the predivisional cell following completion of DNA replication. Binds to the DNA origin of replication.</text>
</comment>
<dbReference type="Gene3D" id="1.10.10.2830">
    <property type="match status" value="1"/>
</dbReference>
<dbReference type="FunFam" id="3.90.1530.30:FF:000001">
    <property type="entry name" value="Chromosome partitioning protein ParB"/>
    <property type="match status" value="1"/>
</dbReference>
<dbReference type="InterPro" id="IPR057240">
    <property type="entry name" value="ParB_dimer_C"/>
</dbReference>
<dbReference type="GO" id="GO:0007059">
    <property type="term" value="P:chromosome segregation"/>
    <property type="evidence" value="ECO:0007669"/>
    <property type="project" value="UniProtKB-KW"/>
</dbReference>
<dbReference type="CDD" id="cd16393">
    <property type="entry name" value="SPO0J_N"/>
    <property type="match status" value="1"/>
</dbReference>
<dbReference type="AlphaFoldDB" id="X5H2U5"/>
<evidence type="ECO:0000256" key="2">
    <source>
        <dbReference type="ARBA" id="ARBA00022372"/>
    </source>
</evidence>
<dbReference type="KEGG" id="nhm:NHE_0006"/>
<dbReference type="InterPro" id="IPR003115">
    <property type="entry name" value="ParB_N"/>
</dbReference>
<dbReference type="SUPFAM" id="SSF109709">
    <property type="entry name" value="KorB DNA-binding domain-like"/>
    <property type="match status" value="1"/>
</dbReference>
<comment type="similarity">
    <text evidence="1">Belongs to the ParB family.</text>
</comment>
<dbReference type="HOGENOM" id="CLU_023853_0_0_5"/>
<keyword evidence="8" id="KW-1185">Reference proteome</keyword>
<dbReference type="InterPro" id="IPR041468">
    <property type="entry name" value="HTH_ParB/Spo0J"/>
</dbReference>
<evidence type="ECO:0000256" key="4">
    <source>
        <dbReference type="ARBA" id="ARBA00023125"/>
    </source>
</evidence>
<sequence>MQMLDEIVNLNTDEIDANENQPRRSFDEASLLELSESIKKNGIVQPIVVRRKGNRYQLVVGERRLRAAKKLGLKVIPGIIKEFTDQSSLEIAIIENVQREDLNSIDEAIAYNRLIEEFKYTHEEVASIVGRSRSYITNHVRILSLPDNVKILLRDKKISLGHAKLLISVENNEYIADEVVRLSLNVRQTEDLIRKIINKKQSCSDIKKSSELLMLERKVSERLGMRVVITDTNGKYGSVKVTFKNLDELRNVLERLSQ</sequence>
<dbReference type="EMBL" id="CP007481">
    <property type="protein sequence ID" value="AHX10983.1"/>
    <property type="molecule type" value="Genomic_DNA"/>
</dbReference>
<dbReference type="Proteomes" id="UP000023755">
    <property type="component" value="Chromosome"/>
</dbReference>
<gene>
    <name evidence="7" type="ORF">NHE_0006</name>
</gene>
<dbReference type="Pfam" id="PF17762">
    <property type="entry name" value="HTH_ParB"/>
    <property type="match status" value="1"/>
</dbReference>
<dbReference type="SMART" id="SM00470">
    <property type="entry name" value="ParB"/>
    <property type="match status" value="1"/>
</dbReference>
<keyword evidence="3" id="KW-0159">Chromosome partition</keyword>
<dbReference type="GO" id="GO:0005694">
    <property type="term" value="C:chromosome"/>
    <property type="evidence" value="ECO:0007669"/>
    <property type="project" value="TreeGrafter"/>
</dbReference>
<name>X5H2U5_9RICK</name>
<dbReference type="PANTHER" id="PTHR33375:SF1">
    <property type="entry name" value="CHROMOSOME-PARTITIONING PROTEIN PARB-RELATED"/>
    <property type="match status" value="1"/>
</dbReference>
<evidence type="ECO:0000256" key="1">
    <source>
        <dbReference type="ARBA" id="ARBA00006295"/>
    </source>
</evidence>
<dbReference type="FunFam" id="1.10.10.2830:FF:000001">
    <property type="entry name" value="Chromosome partitioning protein ParB"/>
    <property type="match status" value="1"/>
</dbReference>